<comment type="subcellular location">
    <subcellularLocation>
        <location evidence="1">Golgi apparatus membrane</location>
        <topology evidence="1">Peripheral membrane protein</topology>
    </subcellularLocation>
</comment>
<name>A0AA36JQ81_9DINO</name>
<dbReference type="Proteomes" id="UP001178507">
    <property type="component" value="Unassembled WGS sequence"/>
</dbReference>
<dbReference type="GO" id="GO:0006890">
    <property type="term" value="P:retrograde vesicle-mediated transport, Golgi to endoplasmic reticulum"/>
    <property type="evidence" value="ECO:0007669"/>
    <property type="project" value="TreeGrafter"/>
</dbReference>
<evidence type="ECO:0000256" key="7">
    <source>
        <dbReference type="ARBA" id="ARBA00023136"/>
    </source>
</evidence>
<keyword evidence="4" id="KW-0813">Transport</keyword>
<comment type="similarity">
    <text evidence="2">Belongs to the COG7 family.</text>
</comment>
<dbReference type="AlphaFoldDB" id="A0AA36JQ81"/>
<proteinExistence type="inferred from homology"/>
<evidence type="ECO:0000256" key="1">
    <source>
        <dbReference type="ARBA" id="ARBA00004395"/>
    </source>
</evidence>
<evidence type="ECO:0000313" key="10">
    <source>
        <dbReference type="Proteomes" id="UP001178507"/>
    </source>
</evidence>
<evidence type="ECO:0000256" key="3">
    <source>
        <dbReference type="ARBA" id="ARBA00020984"/>
    </source>
</evidence>
<gene>
    <name evidence="9" type="ORF">EVOR1521_LOCUS31227</name>
</gene>
<sequence>MAEKTETRERLTLEDFDSHEAAFDPVAWLNSRLSKSNVPFEKLDQHLASLSMSCQLLCQDTSESIELASNQLVSQLKPSARDLERMRQEASKGYGRLGDVLEGMKDADQRKRSGLRGLAEIDAVKTRVETACSALREVGSWDRKVKDCESLVHAGNLPEALGQLVGLKGVLDAFRMLPEFARKSEQLTKLQEQLLSAARRRARAAVERSSAEELRACREVFAGLQRQDEAASIANGVFLDLCERAWQSQGPGAAAGQVTLGARAVFDALAQALEERWPLLQALEAPDSEEEPPPVTVTAVKAVLTSLSTKLVEVIGDGRTGAQVDEDTANTRASMAVGLLGVYVDGFDRLAQCAALLGRWAEVAGHEVLPWPLLREVVRFVLLRPMEDDSNALAPPQKQRPSEAVLAADSNATRLLQMPSTWSRRLESQGASQLAVPWLAAVDEANAAYWRQWDRLIDTFDNTLKARSQEASAAGNTTGFDPSFLQEVMQLHQVLHDDLPAKFASFQADTMQQVGRLRSSQSESAFSTVLKEKMKDPRWCALLGIPSEASLRSAADFIEGSAGTSGVLPAAAAALARAEAKVRGVVTRCCAEPVSKILRAYPEMQEWTRPDSDEAAHGPLQCITLVPEHLFSLMPQLEKSQESSLQWLPAILEASVDVVVEKVLHIKQLSAAGAQQLSVDLEYLRKVPDALGSTGGTEAAATRLRELLETVEFLAAQQRRKKECAAQGTAFVEESRAIARWAERPLRAAMGL</sequence>
<protein>
    <recommendedName>
        <fullName evidence="3">Conserved oligomeric Golgi complex subunit 7</fullName>
    </recommendedName>
    <alternativeName>
        <fullName evidence="8">Component of oligomeric Golgi complex 7</fullName>
    </alternativeName>
</protein>
<evidence type="ECO:0000256" key="2">
    <source>
        <dbReference type="ARBA" id="ARBA00005831"/>
    </source>
</evidence>
<keyword evidence="6" id="KW-0333">Golgi apparatus</keyword>
<dbReference type="InterPro" id="IPR042044">
    <property type="entry name" value="EXOC6PINT-1/Sec15/Tip20_C_dom2"/>
</dbReference>
<dbReference type="Pfam" id="PF10191">
    <property type="entry name" value="COG7"/>
    <property type="match status" value="1"/>
</dbReference>
<dbReference type="GO" id="GO:0007030">
    <property type="term" value="P:Golgi organization"/>
    <property type="evidence" value="ECO:0007669"/>
    <property type="project" value="TreeGrafter"/>
</dbReference>
<keyword evidence="7" id="KW-0472">Membrane</keyword>
<reference evidence="9" key="1">
    <citation type="submission" date="2023-08" db="EMBL/GenBank/DDBJ databases">
        <authorList>
            <person name="Chen Y."/>
            <person name="Shah S."/>
            <person name="Dougan E. K."/>
            <person name="Thang M."/>
            <person name="Chan C."/>
        </authorList>
    </citation>
    <scope>NUCLEOTIDE SEQUENCE</scope>
</reference>
<dbReference type="PANTHER" id="PTHR21443:SF0">
    <property type="entry name" value="CONSERVED OLIGOMERIC GOLGI COMPLEX SUBUNIT 7"/>
    <property type="match status" value="1"/>
</dbReference>
<dbReference type="PANTHER" id="PTHR21443">
    <property type="entry name" value="CONSERVED OLIGOMERIC GOLGI COMPLEX COMPONENT 7"/>
    <property type="match status" value="1"/>
</dbReference>
<evidence type="ECO:0000256" key="6">
    <source>
        <dbReference type="ARBA" id="ARBA00023034"/>
    </source>
</evidence>
<evidence type="ECO:0000256" key="5">
    <source>
        <dbReference type="ARBA" id="ARBA00022927"/>
    </source>
</evidence>
<dbReference type="InterPro" id="IPR019335">
    <property type="entry name" value="COG7"/>
</dbReference>
<evidence type="ECO:0000256" key="4">
    <source>
        <dbReference type="ARBA" id="ARBA00022448"/>
    </source>
</evidence>
<dbReference type="GO" id="GO:0006886">
    <property type="term" value="P:intracellular protein transport"/>
    <property type="evidence" value="ECO:0007669"/>
    <property type="project" value="InterPro"/>
</dbReference>
<organism evidence="9 10">
    <name type="scientific">Effrenium voratum</name>
    <dbReference type="NCBI Taxonomy" id="2562239"/>
    <lineage>
        <taxon>Eukaryota</taxon>
        <taxon>Sar</taxon>
        <taxon>Alveolata</taxon>
        <taxon>Dinophyceae</taxon>
        <taxon>Suessiales</taxon>
        <taxon>Symbiodiniaceae</taxon>
        <taxon>Effrenium</taxon>
    </lineage>
</organism>
<keyword evidence="10" id="KW-1185">Reference proteome</keyword>
<comment type="caution">
    <text evidence="9">The sequence shown here is derived from an EMBL/GenBank/DDBJ whole genome shotgun (WGS) entry which is preliminary data.</text>
</comment>
<dbReference type="EMBL" id="CAUJNA010003816">
    <property type="protein sequence ID" value="CAJ1410395.1"/>
    <property type="molecule type" value="Genomic_DNA"/>
</dbReference>
<dbReference type="GO" id="GO:0017119">
    <property type="term" value="C:Golgi transport complex"/>
    <property type="evidence" value="ECO:0007669"/>
    <property type="project" value="InterPro"/>
</dbReference>
<dbReference type="GO" id="GO:0000139">
    <property type="term" value="C:Golgi membrane"/>
    <property type="evidence" value="ECO:0007669"/>
    <property type="project" value="UniProtKB-SubCell"/>
</dbReference>
<evidence type="ECO:0000256" key="8">
    <source>
        <dbReference type="ARBA" id="ARBA00031345"/>
    </source>
</evidence>
<accession>A0AA36JQ81</accession>
<evidence type="ECO:0000313" key="9">
    <source>
        <dbReference type="EMBL" id="CAJ1410395.1"/>
    </source>
</evidence>
<keyword evidence="5" id="KW-0653">Protein transport</keyword>
<dbReference type="Gene3D" id="1.20.58.670">
    <property type="entry name" value="Dsl1p vesicle tethering complex, Tip20p subunit, domain D"/>
    <property type="match status" value="1"/>
</dbReference>